<dbReference type="SUPFAM" id="SSF46785">
    <property type="entry name" value="Winged helix' DNA-binding domain"/>
    <property type="match status" value="1"/>
</dbReference>
<dbReference type="Proteomes" id="UP001247620">
    <property type="component" value="Unassembled WGS sequence"/>
</dbReference>
<dbReference type="EMBL" id="JAVDUU010000001">
    <property type="protein sequence ID" value="MDR6941438.1"/>
    <property type="molecule type" value="Genomic_DNA"/>
</dbReference>
<reference evidence="2 3" key="1">
    <citation type="submission" date="2023-07" db="EMBL/GenBank/DDBJ databases">
        <title>Sorghum-associated microbial communities from plants grown in Nebraska, USA.</title>
        <authorList>
            <person name="Schachtman D."/>
        </authorList>
    </citation>
    <scope>NUCLEOTIDE SEQUENCE [LARGE SCALE GENOMIC DNA]</scope>
    <source>
        <strain evidence="2 3">3262</strain>
    </source>
</reference>
<dbReference type="InterPro" id="IPR036388">
    <property type="entry name" value="WH-like_DNA-bd_sf"/>
</dbReference>
<comment type="caution">
    <text evidence="2">The sequence shown here is derived from an EMBL/GenBank/DDBJ whole genome shotgun (WGS) entry which is preliminary data.</text>
</comment>
<keyword evidence="3" id="KW-1185">Reference proteome</keyword>
<evidence type="ECO:0000313" key="3">
    <source>
        <dbReference type="Proteomes" id="UP001247620"/>
    </source>
</evidence>
<accession>A0ABU1T7V6</accession>
<evidence type="ECO:0000259" key="1">
    <source>
        <dbReference type="Pfam" id="PF08279"/>
    </source>
</evidence>
<dbReference type="InterPro" id="IPR036390">
    <property type="entry name" value="WH_DNA-bd_sf"/>
</dbReference>
<sequence>MNRVDRLLEMLVVLQAKKVVTVDYLKEKFHISTRTVYRDIHLLTELRITVTYEDRKGCFVLKGHCPVLPGSSYPQNAQMSQSIMLIPDTLKNEVMSLLSAESNDNDKRQ</sequence>
<gene>
    <name evidence="2" type="ORF">J2W55_001266</name>
</gene>
<organism evidence="2 3">
    <name type="scientific">Mucilaginibacter pocheonensis</name>
    <dbReference type="NCBI Taxonomy" id="398050"/>
    <lineage>
        <taxon>Bacteria</taxon>
        <taxon>Pseudomonadati</taxon>
        <taxon>Bacteroidota</taxon>
        <taxon>Sphingobacteriia</taxon>
        <taxon>Sphingobacteriales</taxon>
        <taxon>Sphingobacteriaceae</taxon>
        <taxon>Mucilaginibacter</taxon>
    </lineage>
</organism>
<feature type="domain" description="Helix-turn-helix type 11" evidence="1">
    <location>
        <begin position="6"/>
        <end position="57"/>
    </location>
</feature>
<proteinExistence type="predicted"/>
<dbReference type="InterPro" id="IPR013196">
    <property type="entry name" value="HTH_11"/>
</dbReference>
<dbReference type="Gene3D" id="1.10.10.10">
    <property type="entry name" value="Winged helix-like DNA-binding domain superfamily/Winged helix DNA-binding domain"/>
    <property type="match status" value="1"/>
</dbReference>
<evidence type="ECO:0000313" key="2">
    <source>
        <dbReference type="EMBL" id="MDR6941438.1"/>
    </source>
</evidence>
<protein>
    <recommendedName>
        <fullName evidence="1">Helix-turn-helix type 11 domain-containing protein</fullName>
    </recommendedName>
</protein>
<dbReference type="RefSeq" id="WP_310093173.1">
    <property type="nucleotide sequence ID" value="NZ_JAVDUU010000001.1"/>
</dbReference>
<name>A0ABU1T7V6_9SPHI</name>
<dbReference type="Pfam" id="PF08279">
    <property type="entry name" value="HTH_11"/>
    <property type="match status" value="1"/>
</dbReference>